<evidence type="ECO:0000259" key="12">
    <source>
        <dbReference type="PROSITE" id="PS51379"/>
    </source>
</evidence>
<dbReference type="GO" id="GO:0051539">
    <property type="term" value="F:4 iron, 4 sulfur cluster binding"/>
    <property type="evidence" value="ECO:0007669"/>
    <property type="project" value="UniProtKB-KW"/>
</dbReference>
<evidence type="ECO:0000256" key="2">
    <source>
        <dbReference type="ARBA" id="ARBA00001966"/>
    </source>
</evidence>
<evidence type="ECO:0000256" key="1">
    <source>
        <dbReference type="ARBA" id="ARBA00001927"/>
    </source>
</evidence>
<protein>
    <submittedName>
        <fullName evidence="13">Nitrate reductase subunit beta</fullName>
    </submittedName>
</protein>
<evidence type="ECO:0000256" key="5">
    <source>
        <dbReference type="ARBA" id="ARBA00022485"/>
    </source>
</evidence>
<keyword evidence="9" id="KW-0408">Iron</keyword>
<feature type="domain" description="4Fe-4S ferredoxin-type" evidence="12">
    <location>
        <begin position="199"/>
        <end position="228"/>
    </location>
</feature>
<dbReference type="GO" id="GO:0016020">
    <property type="term" value="C:membrane"/>
    <property type="evidence" value="ECO:0007669"/>
    <property type="project" value="TreeGrafter"/>
</dbReference>
<evidence type="ECO:0000313" key="13">
    <source>
        <dbReference type="EMBL" id="GIH03665.1"/>
    </source>
</evidence>
<dbReference type="GO" id="GO:0042126">
    <property type="term" value="P:nitrate metabolic process"/>
    <property type="evidence" value="ECO:0007669"/>
    <property type="project" value="InterPro"/>
</dbReference>
<dbReference type="PANTHER" id="PTHR43518:SF1">
    <property type="entry name" value="RESPIRATORY NITRATE REDUCTASE 1 BETA CHAIN"/>
    <property type="match status" value="1"/>
</dbReference>
<feature type="domain" description="4Fe-4S ferredoxin-type" evidence="12">
    <location>
        <begin position="166"/>
        <end position="197"/>
    </location>
</feature>
<dbReference type="PANTHER" id="PTHR43518">
    <property type="entry name" value="NITRATE REDUCTASE BETA SUBUNIT"/>
    <property type="match status" value="1"/>
</dbReference>
<evidence type="ECO:0000256" key="10">
    <source>
        <dbReference type="ARBA" id="ARBA00023014"/>
    </source>
</evidence>
<dbReference type="GO" id="GO:0009055">
    <property type="term" value="F:electron transfer activity"/>
    <property type="evidence" value="ECO:0007669"/>
    <property type="project" value="TreeGrafter"/>
</dbReference>
<keyword evidence="6" id="KW-0479">Metal-binding</keyword>
<dbReference type="InterPro" id="IPR006547">
    <property type="entry name" value="NO3_Rdtase_bsu"/>
</dbReference>
<organism evidence="13 14">
    <name type="scientific">Rhizocola hellebori</name>
    <dbReference type="NCBI Taxonomy" id="1392758"/>
    <lineage>
        <taxon>Bacteria</taxon>
        <taxon>Bacillati</taxon>
        <taxon>Actinomycetota</taxon>
        <taxon>Actinomycetes</taxon>
        <taxon>Micromonosporales</taxon>
        <taxon>Micromonosporaceae</taxon>
        <taxon>Rhizocola</taxon>
    </lineage>
</organism>
<dbReference type="NCBIfam" id="TIGR01660">
    <property type="entry name" value="narH"/>
    <property type="match status" value="1"/>
</dbReference>
<evidence type="ECO:0000256" key="7">
    <source>
        <dbReference type="ARBA" id="ARBA00022737"/>
    </source>
</evidence>
<dbReference type="InterPro" id="IPR038262">
    <property type="entry name" value="Nitr_red_bet_C_sf"/>
</dbReference>
<dbReference type="GO" id="GO:0008940">
    <property type="term" value="F:nitrate reductase activity"/>
    <property type="evidence" value="ECO:0007669"/>
    <property type="project" value="InterPro"/>
</dbReference>
<gene>
    <name evidence="13" type="ORF">Rhe02_17320</name>
</gene>
<dbReference type="InterPro" id="IPR029263">
    <property type="entry name" value="Nitr_red_bet_C"/>
</dbReference>
<comment type="subcellular location">
    <subcellularLocation>
        <location evidence="3">Cell envelope</location>
    </subcellularLocation>
</comment>
<evidence type="ECO:0000256" key="8">
    <source>
        <dbReference type="ARBA" id="ARBA00022982"/>
    </source>
</evidence>
<keyword evidence="10" id="KW-0411">Iron-sulfur</keyword>
<comment type="cofactor">
    <cofactor evidence="2">
        <name>[4Fe-4S] cluster</name>
        <dbReference type="ChEBI" id="CHEBI:49883"/>
    </cofactor>
</comment>
<reference evidence="13" key="1">
    <citation type="submission" date="2021-01" db="EMBL/GenBank/DDBJ databases">
        <title>Whole genome shotgun sequence of Rhizocola hellebori NBRC 109834.</title>
        <authorList>
            <person name="Komaki H."/>
            <person name="Tamura T."/>
        </authorList>
    </citation>
    <scope>NUCLEOTIDE SEQUENCE</scope>
    <source>
        <strain evidence="13">NBRC 109834</strain>
    </source>
</reference>
<sequence length="483" mass="54111">MRVLAQMAMVMNLDKCIGCHTCSVTCKQAWTNRGGVEYAWFNNVETRPGQGYPRTYEDQDRWRGGWTLTRRGRLKLRSGSRLRKLATLFFNPHLPALSDYYEPWTYDYQNLITAPAGDDLPTAKPTAPITWSANWDDSLAGGPELAQHDPILKAMSERIRLEFEQAFMFYLPRICEHCLNPSCVASCPSGAIYKRTEDGIVLVDSDTCRSWRSCVTGCPYKKVFLNHQTGKAEKCTFCFPRIELGMPTVCAQTCVGRLRYIGVVLYDPDRVLEAASVRDEHSLIDAQKQVLLDPHDPSVIEAALRSGIPQDWVVAAQRSPVYSLIFDYQLALPLHPEYRTLPMVWYIPPLSPVVDAVRDTGFDGEDAANLFAAVEALRIPIGYLASLFTAGDPAPVREVLRRLVAMRAFMRDINLGRDPDESIPASVGMTGSQMYDMYRLLAIAKAEDRYVIPHAHREDAGAPNDGCSVPTPVSLPFPKVRQS</sequence>
<dbReference type="GO" id="GO:0009325">
    <property type="term" value="C:nitrate reductase complex"/>
    <property type="evidence" value="ECO:0007669"/>
    <property type="project" value="InterPro"/>
</dbReference>
<keyword evidence="14" id="KW-1185">Reference proteome</keyword>
<keyword evidence="7" id="KW-0677">Repeat</keyword>
<keyword evidence="4" id="KW-0813">Transport</keyword>
<evidence type="ECO:0000313" key="14">
    <source>
        <dbReference type="Proteomes" id="UP000612899"/>
    </source>
</evidence>
<feature type="region of interest" description="Disordered" evidence="11">
    <location>
        <begin position="461"/>
        <end position="483"/>
    </location>
</feature>
<dbReference type="GO" id="GO:0046872">
    <property type="term" value="F:metal ion binding"/>
    <property type="evidence" value="ECO:0007669"/>
    <property type="project" value="UniProtKB-KW"/>
</dbReference>
<dbReference type="AlphaFoldDB" id="A0A8J3Q5P3"/>
<dbReference type="Gene3D" id="3.30.70.20">
    <property type="match status" value="3"/>
</dbReference>
<dbReference type="Pfam" id="PF13247">
    <property type="entry name" value="Fer4_11"/>
    <property type="match status" value="1"/>
</dbReference>
<evidence type="ECO:0000256" key="9">
    <source>
        <dbReference type="ARBA" id="ARBA00023004"/>
    </source>
</evidence>
<dbReference type="GO" id="GO:0009061">
    <property type="term" value="P:anaerobic respiration"/>
    <property type="evidence" value="ECO:0007669"/>
    <property type="project" value="TreeGrafter"/>
</dbReference>
<comment type="caution">
    <text evidence="13">The sequence shown here is derived from an EMBL/GenBank/DDBJ whole genome shotgun (WGS) entry which is preliminary data.</text>
</comment>
<keyword evidence="5" id="KW-0004">4Fe-4S</keyword>
<accession>A0A8J3Q5P3</accession>
<dbReference type="FunFam" id="3.30.70.20:FF:000043">
    <property type="entry name" value="Respiratory nitrate reductase beta subunit"/>
    <property type="match status" value="1"/>
</dbReference>
<dbReference type="Pfam" id="PF14711">
    <property type="entry name" value="Nitr_red_bet_C"/>
    <property type="match status" value="1"/>
</dbReference>
<evidence type="ECO:0000256" key="6">
    <source>
        <dbReference type="ARBA" id="ARBA00022723"/>
    </source>
</evidence>
<feature type="domain" description="4Fe-4S ferredoxin-type" evidence="12">
    <location>
        <begin position="7"/>
        <end position="35"/>
    </location>
</feature>
<evidence type="ECO:0000256" key="11">
    <source>
        <dbReference type="SAM" id="MobiDB-lite"/>
    </source>
</evidence>
<dbReference type="InterPro" id="IPR017896">
    <property type="entry name" value="4Fe4S_Fe-S-bd"/>
</dbReference>
<dbReference type="Gene3D" id="1.10.3650.10">
    <property type="entry name" value="nitrate reductase domain like"/>
    <property type="match status" value="1"/>
</dbReference>
<dbReference type="Proteomes" id="UP000612899">
    <property type="component" value="Unassembled WGS sequence"/>
</dbReference>
<keyword evidence="8" id="KW-0249">Electron transport</keyword>
<comment type="cofactor">
    <cofactor evidence="1">
        <name>[3Fe-4S] cluster</name>
        <dbReference type="ChEBI" id="CHEBI:21137"/>
    </cofactor>
</comment>
<dbReference type="SUPFAM" id="SSF54862">
    <property type="entry name" value="4Fe-4S ferredoxins"/>
    <property type="match status" value="1"/>
</dbReference>
<evidence type="ECO:0000256" key="3">
    <source>
        <dbReference type="ARBA" id="ARBA00004196"/>
    </source>
</evidence>
<evidence type="ECO:0000256" key="4">
    <source>
        <dbReference type="ARBA" id="ARBA00022448"/>
    </source>
</evidence>
<dbReference type="EMBL" id="BONY01000008">
    <property type="protein sequence ID" value="GIH03665.1"/>
    <property type="molecule type" value="Genomic_DNA"/>
</dbReference>
<name>A0A8J3Q5P3_9ACTN</name>
<dbReference type="GO" id="GO:0030313">
    <property type="term" value="C:cell envelope"/>
    <property type="evidence" value="ECO:0007669"/>
    <property type="project" value="UniProtKB-SubCell"/>
</dbReference>
<dbReference type="PROSITE" id="PS51379">
    <property type="entry name" value="4FE4S_FER_2"/>
    <property type="match status" value="3"/>
</dbReference>
<proteinExistence type="predicted"/>